<dbReference type="AlphaFoldDB" id="A0A2A5AUC9"/>
<evidence type="ECO:0000259" key="6">
    <source>
        <dbReference type="Pfam" id="PF04542"/>
    </source>
</evidence>
<dbReference type="InterPro" id="IPR013249">
    <property type="entry name" value="RNA_pol_sigma70_r4_t2"/>
</dbReference>
<dbReference type="InterPro" id="IPR013325">
    <property type="entry name" value="RNA_pol_sigma_r2"/>
</dbReference>
<dbReference type="GO" id="GO:0016987">
    <property type="term" value="F:sigma factor activity"/>
    <property type="evidence" value="ECO:0007669"/>
    <property type="project" value="UniProtKB-KW"/>
</dbReference>
<dbReference type="InterPro" id="IPR007627">
    <property type="entry name" value="RNA_pol_sigma70_r2"/>
</dbReference>
<keyword evidence="3" id="KW-0731">Sigma factor</keyword>
<dbReference type="InterPro" id="IPR039425">
    <property type="entry name" value="RNA_pol_sigma-70-like"/>
</dbReference>
<evidence type="ECO:0000256" key="5">
    <source>
        <dbReference type="ARBA" id="ARBA00023163"/>
    </source>
</evidence>
<feature type="domain" description="RNA polymerase sigma factor 70 region 4 type 2" evidence="7">
    <location>
        <begin position="120"/>
        <end position="170"/>
    </location>
</feature>
<proteinExistence type="inferred from homology"/>
<dbReference type="SUPFAM" id="SSF88946">
    <property type="entry name" value="Sigma2 domain of RNA polymerase sigma factors"/>
    <property type="match status" value="1"/>
</dbReference>
<dbReference type="Proteomes" id="UP000218327">
    <property type="component" value="Unassembled WGS sequence"/>
</dbReference>
<evidence type="ECO:0000256" key="2">
    <source>
        <dbReference type="ARBA" id="ARBA00023015"/>
    </source>
</evidence>
<evidence type="ECO:0000313" key="9">
    <source>
        <dbReference type="Proteomes" id="UP000218327"/>
    </source>
</evidence>
<keyword evidence="5" id="KW-0804">Transcription</keyword>
<dbReference type="Pfam" id="PF04542">
    <property type="entry name" value="Sigma70_r2"/>
    <property type="match status" value="1"/>
</dbReference>
<dbReference type="GO" id="GO:0003677">
    <property type="term" value="F:DNA binding"/>
    <property type="evidence" value="ECO:0007669"/>
    <property type="project" value="UniProtKB-KW"/>
</dbReference>
<gene>
    <name evidence="8" type="ORF">COA96_14390</name>
</gene>
<dbReference type="InterPro" id="IPR014284">
    <property type="entry name" value="RNA_pol_sigma-70_dom"/>
</dbReference>
<evidence type="ECO:0000256" key="1">
    <source>
        <dbReference type="ARBA" id="ARBA00010641"/>
    </source>
</evidence>
<evidence type="ECO:0000256" key="3">
    <source>
        <dbReference type="ARBA" id="ARBA00023082"/>
    </source>
</evidence>
<comment type="caution">
    <text evidence="8">The sequence shown here is derived from an EMBL/GenBank/DDBJ whole genome shotgun (WGS) entry which is preliminary data.</text>
</comment>
<dbReference type="PANTHER" id="PTHR43133">
    <property type="entry name" value="RNA POLYMERASE ECF-TYPE SIGMA FACTO"/>
    <property type="match status" value="1"/>
</dbReference>
<protein>
    <submittedName>
        <fullName evidence="8">RNA polymerase</fullName>
    </submittedName>
</protein>
<dbReference type="EMBL" id="NVVJ01000060">
    <property type="protein sequence ID" value="PCJ22466.1"/>
    <property type="molecule type" value="Genomic_DNA"/>
</dbReference>
<dbReference type="Gene3D" id="1.10.1740.10">
    <property type="match status" value="1"/>
</dbReference>
<feature type="domain" description="RNA polymerase sigma-70 region 2" evidence="6">
    <location>
        <begin position="22"/>
        <end position="89"/>
    </location>
</feature>
<evidence type="ECO:0000259" key="7">
    <source>
        <dbReference type="Pfam" id="PF08281"/>
    </source>
</evidence>
<dbReference type="NCBIfam" id="TIGR02937">
    <property type="entry name" value="sigma70-ECF"/>
    <property type="match status" value="1"/>
</dbReference>
<dbReference type="SUPFAM" id="SSF88659">
    <property type="entry name" value="Sigma3 and sigma4 domains of RNA polymerase sigma factors"/>
    <property type="match status" value="1"/>
</dbReference>
<dbReference type="PANTHER" id="PTHR43133:SF8">
    <property type="entry name" value="RNA POLYMERASE SIGMA FACTOR HI_1459-RELATED"/>
    <property type="match status" value="1"/>
</dbReference>
<evidence type="ECO:0000313" key="8">
    <source>
        <dbReference type="EMBL" id="PCJ22466.1"/>
    </source>
</evidence>
<dbReference type="Gene3D" id="1.10.10.10">
    <property type="entry name" value="Winged helix-like DNA-binding domain superfamily/Winged helix DNA-binding domain"/>
    <property type="match status" value="1"/>
</dbReference>
<organism evidence="8 9">
    <name type="scientific">SAR86 cluster bacterium</name>
    <dbReference type="NCBI Taxonomy" id="2030880"/>
    <lineage>
        <taxon>Bacteria</taxon>
        <taxon>Pseudomonadati</taxon>
        <taxon>Pseudomonadota</taxon>
        <taxon>Gammaproteobacteria</taxon>
        <taxon>SAR86 cluster</taxon>
    </lineage>
</organism>
<reference evidence="9" key="1">
    <citation type="submission" date="2017-08" db="EMBL/GenBank/DDBJ databases">
        <title>A dynamic microbial community with high functional redundancy inhabits the cold, oxic subseafloor aquifer.</title>
        <authorList>
            <person name="Tully B.J."/>
            <person name="Wheat C.G."/>
            <person name="Glazer B.T."/>
            <person name="Huber J.A."/>
        </authorList>
    </citation>
    <scope>NUCLEOTIDE SEQUENCE [LARGE SCALE GENOMIC DNA]</scope>
</reference>
<comment type="similarity">
    <text evidence="1">Belongs to the sigma-70 factor family. ECF subfamily.</text>
</comment>
<dbReference type="Pfam" id="PF08281">
    <property type="entry name" value="Sigma70_r4_2"/>
    <property type="match status" value="1"/>
</dbReference>
<evidence type="ECO:0000256" key="4">
    <source>
        <dbReference type="ARBA" id="ARBA00023125"/>
    </source>
</evidence>
<name>A0A2A5AUC9_9GAMM</name>
<keyword evidence="2" id="KW-0805">Transcription regulation</keyword>
<sequence length="184" mass="21221">MTEEELMMAVCRGDQSAYQAVVKLHLKSISHYAFRILGNQKDTEDITQEAFLKLWTNAARWNPEKSKLTTWLHRITHNLCVDYIRKHSRVQTQDSFDENIESSEFDDADADENNRKVKLLNEAIKQLPQNQRSALALCHYQGFSNKEAAAIMNISVKALESAIARAKRSLRQLVTEESDQRQKL</sequence>
<dbReference type="InterPro" id="IPR013324">
    <property type="entry name" value="RNA_pol_sigma_r3/r4-like"/>
</dbReference>
<dbReference type="GO" id="GO:0006352">
    <property type="term" value="P:DNA-templated transcription initiation"/>
    <property type="evidence" value="ECO:0007669"/>
    <property type="project" value="InterPro"/>
</dbReference>
<dbReference type="InterPro" id="IPR036388">
    <property type="entry name" value="WH-like_DNA-bd_sf"/>
</dbReference>
<accession>A0A2A5AUC9</accession>
<keyword evidence="4" id="KW-0238">DNA-binding</keyword>
<dbReference type="CDD" id="cd06171">
    <property type="entry name" value="Sigma70_r4"/>
    <property type="match status" value="1"/>
</dbReference>